<comment type="caution">
    <text evidence="2">The sequence shown here is derived from an EMBL/GenBank/DDBJ whole genome shotgun (WGS) entry which is preliminary data.</text>
</comment>
<dbReference type="RefSeq" id="WP_138866011.1">
    <property type="nucleotide sequence ID" value="NZ_VCPC01000010.1"/>
</dbReference>
<feature type="transmembrane region" description="Helical" evidence="1">
    <location>
        <begin position="110"/>
        <end position="128"/>
    </location>
</feature>
<name>A0ABY2WX05_9RHOB</name>
<reference evidence="2 3" key="1">
    <citation type="submission" date="2019-05" db="EMBL/GenBank/DDBJ databases">
        <title>Marivita sp. nov. isolated from sea sediment.</title>
        <authorList>
            <person name="Kim W."/>
        </authorList>
    </citation>
    <scope>NUCLEOTIDE SEQUENCE [LARGE SCALE GENOMIC DNA]</scope>
    <source>
        <strain evidence="2 3">CAU 1492</strain>
    </source>
</reference>
<proteinExistence type="predicted"/>
<evidence type="ECO:0000256" key="1">
    <source>
        <dbReference type="SAM" id="Phobius"/>
    </source>
</evidence>
<evidence type="ECO:0000313" key="3">
    <source>
        <dbReference type="Proteomes" id="UP001191082"/>
    </source>
</evidence>
<dbReference type="EMBL" id="VCPC01000010">
    <property type="protein sequence ID" value="TMV07327.1"/>
    <property type="molecule type" value="Genomic_DNA"/>
</dbReference>
<organism evidence="2 3">
    <name type="scientific">Arenibacterium halophilum</name>
    <dbReference type="NCBI Taxonomy" id="2583821"/>
    <lineage>
        <taxon>Bacteria</taxon>
        <taxon>Pseudomonadati</taxon>
        <taxon>Pseudomonadota</taxon>
        <taxon>Alphaproteobacteria</taxon>
        <taxon>Rhodobacterales</taxon>
        <taxon>Paracoccaceae</taxon>
        <taxon>Arenibacterium</taxon>
    </lineage>
</organism>
<keyword evidence="1" id="KW-0472">Membrane</keyword>
<keyword evidence="1" id="KW-1133">Transmembrane helix</keyword>
<gene>
    <name evidence="2" type="ORF">FGK64_22000</name>
</gene>
<accession>A0ABY2WX05</accession>
<evidence type="ECO:0008006" key="4">
    <source>
        <dbReference type="Google" id="ProtNLM"/>
    </source>
</evidence>
<protein>
    <recommendedName>
        <fullName evidence="4">Holin of 3TMs, for gene-transfer release</fullName>
    </recommendedName>
</protein>
<keyword evidence="3" id="KW-1185">Reference proteome</keyword>
<feature type="transmembrane region" description="Helical" evidence="1">
    <location>
        <begin position="68"/>
        <end position="89"/>
    </location>
</feature>
<sequence>MSALLAWLVRLGLRGAVDRALAHLERRAELEGVTEQLKSRTTIEIARAAVAEAQIMAEFNRAKLSVPWFWIFAALFVGPLALWWAAVILDSVFRFSWSVADLPTPQMQQWAGDMIAWLFYVGTGVGALKSLTR</sequence>
<dbReference type="Proteomes" id="UP001191082">
    <property type="component" value="Unassembled WGS sequence"/>
</dbReference>
<evidence type="ECO:0000313" key="2">
    <source>
        <dbReference type="EMBL" id="TMV07327.1"/>
    </source>
</evidence>
<keyword evidence="1" id="KW-0812">Transmembrane</keyword>